<keyword evidence="10" id="KW-1185">Reference proteome</keyword>
<dbReference type="GO" id="GO:0016987">
    <property type="term" value="F:sigma factor activity"/>
    <property type="evidence" value="ECO:0007669"/>
    <property type="project" value="UniProtKB-KW"/>
</dbReference>
<evidence type="ECO:0000256" key="1">
    <source>
        <dbReference type="ARBA" id="ARBA00010641"/>
    </source>
</evidence>
<dbReference type="Pfam" id="PF08281">
    <property type="entry name" value="Sigma70_r4_2"/>
    <property type="match status" value="1"/>
</dbReference>
<name>A0A7I7QRI8_9MYCO</name>
<feature type="domain" description="RNA polymerase sigma-70 region 2" evidence="7">
    <location>
        <begin position="26"/>
        <end position="87"/>
    </location>
</feature>
<gene>
    <name evidence="9" type="primary">rpoE_3</name>
    <name evidence="9" type="ORF">MSEDJ_30300</name>
</gene>
<sequence>MTLTLGVDSSDDQRDRFVEEALPMLEQLHRVAWRCTRNHADAEDLVQETMMKAYRSFGQYSPGTNIRAWLLRIMTTTWINRYRSMQRRPVEVLTEPLTGLESNPAGRQSSVTTASAEVVALEALGDDDVRAALGALPEGQRLAIFYVDVEGFRYAEVAALLDVPVGTVMSRLYRGRRTLRRLLVDRGRERASSRVTHPAA</sequence>
<keyword evidence="5 6" id="KW-0804">Transcription</keyword>
<evidence type="ECO:0000256" key="3">
    <source>
        <dbReference type="ARBA" id="ARBA00023082"/>
    </source>
</evidence>
<proteinExistence type="inferred from homology"/>
<protein>
    <recommendedName>
        <fullName evidence="6">RNA polymerase sigma factor</fullName>
    </recommendedName>
</protein>
<dbReference type="GO" id="GO:0006352">
    <property type="term" value="P:DNA-templated transcription initiation"/>
    <property type="evidence" value="ECO:0007669"/>
    <property type="project" value="InterPro"/>
</dbReference>
<dbReference type="InterPro" id="IPR013324">
    <property type="entry name" value="RNA_pol_sigma_r3/r4-like"/>
</dbReference>
<dbReference type="InterPro" id="IPR007627">
    <property type="entry name" value="RNA_pol_sigma70_r2"/>
</dbReference>
<evidence type="ECO:0000256" key="5">
    <source>
        <dbReference type="ARBA" id="ARBA00023163"/>
    </source>
</evidence>
<dbReference type="Gene3D" id="1.10.1740.10">
    <property type="match status" value="1"/>
</dbReference>
<feature type="domain" description="RNA polymerase sigma factor 70 region 4 type 2" evidence="8">
    <location>
        <begin position="128"/>
        <end position="179"/>
    </location>
</feature>
<dbReference type="Gene3D" id="1.10.10.10">
    <property type="entry name" value="Winged helix-like DNA-binding domain superfamily/Winged helix DNA-binding domain"/>
    <property type="match status" value="1"/>
</dbReference>
<dbReference type="AlphaFoldDB" id="A0A7I7QRI8"/>
<dbReference type="InterPro" id="IPR000838">
    <property type="entry name" value="RNA_pol_sigma70_ECF_CS"/>
</dbReference>
<dbReference type="NCBIfam" id="TIGR02937">
    <property type="entry name" value="sigma70-ECF"/>
    <property type="match status" value="1"/>
</dbReference>
<dbReference type="Pfam" id="PF04542">
    <property type="entry name" value="Sigma70_r2"/>
    <property type="match status" value="1"/>
</dbReference>
<dbReference type="Proteomes" id="UP000467193">
    <property type="component" value="Chromosome"/>
</dbReference>
<evidence type="ECO:0000256" key="6">
    <source>
        <dbReference type="RuleBase" id="RU000716"/>
    </source>
</evidence>
<evidence type="ECO:0000256" key="4">
    <source>
        <dbReference type="ARBA" id="ARBA00023125"/>
    </source>
</evidence>
<dbReference type="InterPro" id="IPR013249">
    <property type="entry name" value="RNA_pol_sigma70_r4_t2"/>
</dbReference>
<keyword evidence="3 6" id="KW-0731">Sigma factor</keyword>
<organism evidence="9 10">
    <name type="scientific">Mycolicibacterium sediminis</name>
    <dbReference type="NCBI Taxonomy" id="1286180"/>
    <lineage>
        <taxon>Bacteria</taxon>
        <taxon>Bacillati</taxon>
        <taxon>Actinomycetota</taxon>
        <taxon>Actinomycetes</taxon>
        <taxon>Mycobacteriales</taxon>
        <taxon>Mycobacteriaceae</taxon>
        <taxon>Mycolicibacterium</taxon>
    </lineage>
</organism>
<dbReference type="GO" id="GO:0003677">
    <property type="term" value="F:DNA binding"/>
    <property type="evidence" value="ECO:0007669"/>
    <property type="project" value="UniProtKB-KW"/>
</dbReference>
<evidence type="ECO:0000313" key="10">
    <source>
        <dbReference type="Proteomes" id="UP000467193"/>
    </source>
</evidence>
<evidence type="ECO:0000313" key="9">
    <source>
        <dbReference type="EMBL" id="BBY28934.1"/>
    </source>
</evidence>
<dbReference type="SUPFAM" id="SSF88946">
    <property type="entry name" value="Sigma2 domain of RNA polymerase sigma factors"/>
    <property type="match status" value="1"/>
</dbReference>
<dbReference type="EMBL" id="AP022588">
    <property type="protein sequence ID" value="BBY28934.1"/>
    <property type="molecule type" value="Genomic_DNA"/>
</dbReference>
<dbReference type="KEGG" id="msei:MSEDJ_30300"/>
<evidence type="ECO:0000259" key="8">
    <source>
        <dbReference type="Pfam" id="PF08281"/>
    </source>
</evidence>
<evidence type="ECO:0000256" key="2">
    <source>
        <dbReference type="ARBA" id="ARBA00023015"/>
    </source>
</evidence>
<dbReference type="PROSITE" id="PS01063">
    <property type="entry name" value="SIGMA70_ECF"/>
    <property type="match status" value="1"/>
</dbReference>
<reference evidence="9 10" key="1">
    <citation type="journal article" date="2019" name="Emerg. Microbes Infect.">
        <title>Comprehensive subspecies identification of 175 nontuberculous mycobacteria species based on 7547 genomic profiles.</title>
        <authorList>
            <person name="Matsumoto Y."/>
            <person name="Kinjo T."/>
            <person name="Motooka D."/>
            <person name="Nabeya D."/>
            <person name="Jung N."/>
            <person name="Uechi K."/>
            <person name="Horii T."/>
            <person name="Iida T."/>
            <person name="Fujita J."/>
            <person name="Nakamura S."/>
        </authorList>
    </citation>
    <scope>NUCLEOTIDE SEQUENCE [LARGE SCALE GENOMIC DNA]</scope>
    <source>
        <strain evidence="9 10">JCM 17899</strain>
    </source>
</reference>
<comment type="similarity">
    <text evidence="1 6">Belongs to the sigma-70 factor family. ECF subfamily.</text>
</comment>
<dbReference type="PANTHER" id="PTHR43133:SF59">
    <property type="entry name" value="ECF RNA POLYMERASE SIGMA FACTOR SIGR"/>
    <property type="match status" value="1"/>
</dbReference>
<accession>A0A7I7QRI8</accession>
<dbReference type="PANTHER" id="PTHR43133">
    <property type="entry name" value="RNA POLYMERASE ECF-TYPE SIGMA FACTO"/>
    <property type="match status" value="1"/>
</dbReference>
<dbReference type="GO" id="GO:0006950">
    <property type="term" value="P:response to stress"/>
    <property type="evidence" value="ECO:0007669"/>
    <property type="project" value="UniProtKB-ARBA"/>
</dbReference>
<dbReference type="InterPro" id="IPR013325">
    <property type="entry name" value="RNA_pol_sigma_r2"/>
</dbReference>
<dbReference type="InterPro" id="IPR036388">
    <property type="entry name" value="WH-like_DNA-bd_sf"/>
</dbReference>
<dbReference type="InterPro" id="IPR039425">
    <property type="entry name" value="RNA_pol_sigma-70-like"/>
</dbReference>
<dbReference type="InterPro" id="IPR014284">
    <property type="entry name" value="RNA_pol_sigma-70_dom"/>
</dbReference>
<keyword evidence="2 6" id="KW-0805">Transcription regulation</keyword>
<dbReference type="RefSeq" id="WP_163797766.1">
    <property type="nucleotide sequence ID" value="NZ_AP022588.1"/>
</dbReference>
<evidence type="ECO:0000259" key="7">
    <source>
        <dbReference type="Pfam" id="PF04542"/>
    </source>
</evidence>
<dbReference type="SUPFAM" id="SSF88659">
    <property type="entry name" value="Sigma3 and sigma4 domains of RNA polymerase sigma factors"/>
    <property type="match status" value="1"/>
</dbReference>
<keyword evidence="4 6" id="KW-0238">DNA-binding</keyword>